<dbReference type="Proteomes" id="UP001383192">
    <property type="component" value="Unassembled WGS sequence"/>
</dbReference>
<sequence>MPERFSWYRPGRGVEIEHCSDGEKEEHRASEWEVTDDEGDSDSDSHISHCNCGSDSELEQQQEKAKDDERPDDNAESNNTSSVEMGHKPEGDSEGQKSDERLATEGQPA</sequence>
<feature type="compositionally biased region" description="Basic and acidic residues" evidence="1">
    <location>
        <begin position="12"/>
        <end position="31"/>
    </location>
</feature>
<feature type="compositionally biased region" description="Basic and acidic residues" evidence="1">
    <location>
        <begin position="85"/>
        <end position="103"/>
    </location>
</feature>
<accession>A0AAW0E759</accession>
<dbReference type="EMBL" id="JAYKXP010000002">
    <property type="protein sequence ID" value="KAK7060970.1"/>
    <property type="molecule type" value="Genomic_DNA"/>
</dbReference>
<protein>
    <submittedName>
        <fullName evidence="2">Uncharacterized protein</fullName>
    </submittedName>
</protein>
<feature type="compositionally biased region" description="Acidic residues" evidence="1">
    <location>
        <begin position="33"/>
        <end position="42"/>
    </location>
</feature>
<organism evidence="2 3">
    <name type="scientific">Paramarasmius palmivorus</name>
    <dbReference type="NCBI Taxonomy" id="297713"/>
    <lineage>
        <taxon>Eukaryota</taxon>
        <taxon>Fungi</taxon>
        <taxon>Dikarya</taxon>
        <taxon>Basidiomycota</taxon>
        <taxon>Agaricomycotina</taxon>
        <taxon>Agaricomycetes</taxon>
        <taxon>Agaricomycetidae</taxon>
        <taxon>Agaricales</taxon>
        <taxon>Marasmiineae</taxon>
        <taxon>Marasmiaceae</taxon>
        <taxon>Paramarasmius</taxon>
    </lineage>
</organism>
<name>A0AAW0E759_9AGAR</name>
<feature type="compositionally biased region" description="Basic and acidic residues" evidence="1">
    <location>
        <begin position="61"/>
        <end position="73"/>
    </location>
</feature>
<gene>
    <name evidence="2" type="ORF">VNI00_000705</name>
</gene>
<keyword evidence="3" id="KW-1185">Reference proteome</keyword>
<evidence type="ECO:0000313" key="2">
    <source>
        <dbReference type="EMBL" id="KAK7060970.1"/>
    </source>
</evidence>
<feature type="region of interest" description="Disordered" evidence="1">
    <location>
        <begin position="1"/>
        <end position="109"/>
    </location>
</feature>
<proteinExistence type="predicted"/>
<reference evidence="2 3" key="1">
    <citation type="submission" date="2024-01" db="EMBL/GenBank/DDBJ databases">
        <title>A draft genome for a cacao thread blight-causing isolate of Paramarasmius palmivorus.</title>
        <authorList>
            <person name="Baruah I.K."/>
            <person name="Bukari Y."/>
            <person name="Amoako-Attah I."/>
            <person name="Meinhardt L.W."/>
            <person name="Bailey B.A."/>
            <person name="Cohen S.P."/>
        </authorList>
    </citation>
    <scope>NUCLEOTIDE SEQUENCE [LARGE SCALE GENOMIC DNA]</scope>
    <source>
        <strain evidence="2 3">GH-12</strain>
    </source>
</reference>
<evidence type="ECO:0000256" key="1">
    <source>
        <dbReference type="SAM" id="MobiDB-lite"/>
    </source>
</evidence>
<comment type="caution">
    <text evidence="2">The sequence shown here is derived from an EMBL/GenBank/DDBJ whole genome shotgun (WGS) entry which is preliminary data.</text>
</comment>
<dbReference type="AlphaFoldDB" id="A0AAW0E759"/>
<evidence type="ECO:0000313" key="3">
    <source>
        <dbReference type="Proteomes" id="UP001383192"/>
    </source>
</evidence>